<organism evidence="1">
    <name type="scientific">Anguilla anguilla</name>
    <name type="common">European freshwater eel</name>
    <name type="synonym">Muraena anguilla</name>
    <dbReference type="NCBI Taxonomy" id="7936"/>
    <lineage>
        <taxon>Eukaryota</taxon>
        <taxon>Metazoa</taxon>
        <taxon>Chordata</taxon>
        <taxon>Craniata</taxon>
        <taxon>Vertebrata</taxon>
        <taxon>Euteleostomi</taxon>
        <taxon>Actinopterygii</taxon>
        <taxon>Neopterygii</taxon>
        <taxon>Teleostei</taxon>
        <taxon>Anguilliformes</taxon>
        <taxon>Anguillidae</taxon>
        <taxon>Anguilla</taxon>
    </lineage>
</organism>
<proteinExistence type="predicted"/>
<dbReference type="EMBL" id="GBXM01003782">
    <property type="protein sequence ID" value="JAI04796.1"/>
    <property type="molecule type" value="Transcribed_RNA"/>
</dbReference>
<protein>
    <submittedName>
        <fullName evidence="1">Uncharacterized protein</fullName>
    </submittedName>
</protein>
<evidence type="ECO:0000313" key="1">
    <source>
        <dbReference type="EMBL" id="JAI04796.1"/>
    </source>
</evidence>
<accession>A0A0E9XSI8</accession>
<reference evidence="1" key="1">
    <citation type="submission" date="2014-11" db="EMBL/GenBank/DDBJ databases">
        <authorList>
            <person name="Amaro Gonzalez C."/>
        </authorList>
    </citation>
    <scope>NUCLEOTIDE SEQUENCE</scope>
</reference>
<sequence length="14" mass="1666">MYSLKNNNNKTILI</sequence>
<name>A0A0E9XSI8_ANGAN</name>
<reference evidence="1" key="2">
    <citation type="journal article" date="2015" name="Fish Shellfish Immunol.">
        <title>Early steps in the European eel (Anguilla anguilla)-Vibrio vulnificus interaction in the gills: Role of the RtxA13 toxin.</title>
        <authorList>
            <person name="Callol A."/>
            <person name="Pajuelo D."/>
            <person name="Ebbesson L."/>
            <person name="Teles M."/>
            <person name="MacKenzie S."/>
            <person name="Amaro C."/>
        </authorList>
    </citation>
    <scope>NUCLEOTIDE SEQUENCE</scope>
</reference>